<dbReference type="EMBL" id="OBQK01000007">
    <property type="protein sequence ID" value="SOC56362.1"/>
    <property type="molecule type" value="Genomic_DNA"/>
</dbReference>
<dbReference type="AlphaFoldDB" id="A0A285VQM7"/>
<sequence>MTWWRRTPVRVVIWSRAGCHLCAEMEATVRAVAGSRGTPPVEVVVRDLDEAGRDDPGLLARLSALVPVLEVDGVQVARWSVEAATVRAALRGRPPPR</sequence>
<dbReference type="InterPro" id="IPR036249">
    <property type="entry name" value="Thioredoxin-like_sf"/>
</dbReference>
<reference evidence="2" key="1">
    <citation type="submission" date="2017-08" db="EMBL/GenBank/DDBJ databases">
        <authorList>
            <person name="Varghese N."/>
            <person name="Submissions S."/>
        </authorList>
    </citation>
    <scope>NUCLEOTIDE SEQUENCE [LARGE SCALE GENOMIC DNA]</scope>
    <source>
        <strain evidence="2">USBA17B2</strain>
    </source>
</reference>
<dbReference type="Proteomes" id="UP000219688">
    <property type="component" value="Unassembled WGS sequence"/>
</dbReference>
<evidence type="ECO:0000313" key="1">
    <source>
        <dbReference type="EMBL" id="SOC56362.1"/>
    </source>
</evidence>
<organism evidence="1 2">
    <name type="scientific">Ornithinimicrobium cerasi</name>
    <dbReference type="NCBI Taxonomy" id="2248773"/>
    <lineage>
        <taxon>Bacteria</taxon>
        <taxon>Bacillati</taxon>
        <taxon>Actinomycetota</taxon>
        <taxon>Actinomycetes</taxon>
        <taxon>Micrococcales</taxon>
        <taxon>Ornithinimicrobiaceae</taxon>
        <taxon>Ornithinimicrobium</taxon>
    </lineage>
</organism>
<dbReference type="RefSeq" id="WP_097188483.1">
    <property type="nucleotide sequence ID" value="NZ_OBQK01000007.1"/>
</dbReference>
<accession>A0A285VQM7</accession>
<keyword evidence="2" id="KW-1185">Reference proteome</keyword>
<protein>
    <submittedName>
        <fullName evidence="1">Glutaredoxin-like domain</fullName>
    </submittedName>
</protein>
<dbReference type="Pfam" id="PF05768">
    <property type="entry name" value="Glrx-like"/>
    <property type="match status" value="1"/>
</dbReference>
<gene>
    <name evidence="1" type="ORF">SAMN05421879_107142</name>
</gene>
<proteinExistence type="predicted"/>
<dbReference type="Gene3D" id="3.40.30.10">
    <property type="entry name" value="Glutaredoxin"/>
    <property type="match status" value="1"/>
</dbReference>
<dbReference type="InterPro" id="IPR008554">
    <property type="entry name" value="Glutaredoxin-like"/>
</dbReference>
<dbReference type="SUPFAM" id="SSF52833">
    <property type="entry name" value="Thioredoxin-like"/>
    <property type="match status" value="1"/>
</dbReference>
<evidence type="ECO:0000313" key="2">
    <source>
        <dbReference type="Proteomes" id="UP000219688"/>
    </source>
</evidence>
<name>A0A285VQM7_9MICO</name>